<organism evidence="7 8">
    <name type="scientific">Herbaspirillum lusitanum</name>
    <dbReference type="NCBI Taxonomy" id="213312"/>
    <lineage>
        <taxon>Bacteria</taxon>
        <taxon>Pseudomonadati</taxon>
        <taxon>Pseudomonadota</taxon>
        <taxon>Betaproteobacteria</taxon>
        <taxon>Burkholderiales</taxon>
        <taxon>Oxalobacteraceae</taxon>
        <taxon>Herbaspirillum</taxon>
    </lineage>
</organism>
<accession>A0ABW9AEP9</accession>
<keyword evidence="5 6" id="KW-0665">Pyrimidine biosynthesis</keyword>
<dbReference type="GO" id="GO:0016757">
    <property type="term" value="F:glycosyltransferase activity"/>
    <property type="evidence" value="ECO:0007669"/>
    <property type="project" value="UniProtKB-KW"/>
</dbReference>
<evidence type="ECO:0000313" key="8">
    <source>
        <dbReference type="Proteomes" id="UP001629246"/>
    </source>
</evidence>
<evidence type="ECO:0000313" key="7">
    <source>
        <dbReference type="EMBL" id="MFL9927371.1"/>
    </source>
</evidence>
<feature type="binding site" evidence="6">
    <location>
        <position position="122"/>
    </location>
    <ligand>
        <name>5-phospho-alpha-D-ribose 1-diphosphate</name>
        <dbReference type="ChEBI" id="CHEBI:58017"/>
        <note>ligand shared between dimeric partners</note>
    </ligand>
</feature>
<dbReference type="CDD" id="cd06223">
    <property type="entry name" value="PRTases_typeI"/>
    <property type="match status" value="1"/>
</dbReference>
<evidence type="ECO:0000256" key="6">
    <source>
        <dbReference type="HAMAP-Rule" id="MF_01208"/>
    </source>
</evidence>
<evidence type="ECO:0000256" key="5">
    <source>
        <dbReference type="ARBA" id="ARBA00022975"/>
    </source>
</evidence>
<gene>
    <name evidence="6" type="primary">pyrE</name>
    <name evidence="7" type="ORF">PQR62_24065</name>
</gene>
<evidence type="ECO:0000256" key="3">
    <source>
        <dbReference type="ARBA" id="ARBA00022676"/>
    </source>
</evidence>
<dbReference type="PANTHER" id="PTHR19278">
    <property type="entry name" value="OROTATE PHOSPHORIBOSYLTRANSFERASE"/>
    <property type="match status" value="1"/>
</dbReference>
<sequence>MPSEFLHALNASNDASSTTSSPVSASPSALIAQALVKVGAVRIMSEQPFVYTSGWASPVYVDTRLLMSDVALRRKLIDIGATQIAELVTRSGINAIVGAESSGIAMAAWLADRLDLPLLYLRKRAMGWGTAARLEGRLPADARLLFIDDVTTDARSKIVGVSALRGTGAQVEDCLVILDYAIYPKTQARLAEHSLNLHSLTNWRSLCDALRASGTLSSDVMQNLAAFTEDPVRWSVENGGVGV</sequence>
<evidence type="ECO:0000256" key="1">
    <source>
        <dbReference type="ARBA" id="ARBA00004889"/>
    </source>
</evidence>
<dbReference type="Gene3D" id="3.40.50.2020">
    <property type="match status" value="1"/>
</dbReference>
<dbReference type="InterPro" id="IPR029057">
    <property type="entry name" value="PRTase-like"/>
</dbReference>
<comment type="catalytic activity">
    <reaction evidence="6">
        <text>orotidine 5'-phosphate + diphosphate = orotate + 5-phospho-alpha-D-ribose 1-diphosphate</text>
        <dbReference type="Rhea" id="RHEA:10380"/>
        <dbReference type="ChEBI" id="CHEBI:30839"/>
        <dbReference type="ChEBI" id="CHEBI:33019"/>
        <dbReference type="ChEBI" id="CHEBI:57538"/>
        <dbReference type="ChEBI" id="CHEBI:58017"/>
        <dbReference type="EC" id="2.4.2.10"/>
    </reaction>
</comment>
<evidence type="ECO:0000256" key="4">
    <source>
        <dbReference type="ARBA" id="ARBA00022679"/>
    </source>
</evidence>
<comment type="caution">
    <text evidence="7">The sequence shown here is derived from an EMBL/GenBank/DDBJ whole genome shotgun (WGS) entry which is preliminary data.</text>
</comment>
<keyword evidence="8" id="KW-1185">Reference proteome</keyword>
<reference evidence="7 8" key="1">
    <citation type="journal article" date="2024" name="Chem. Sci.">
        <title>Discovery of megapolipeptins by genome mining of a Burkholderiales bacteria collection.</title>
        <authorList>
            <person name="Paulo B.S."/>
            <person name="Recchia M.J.J."/>
            <person name="Lee S."/>
            <person name="Fergusson C.H."/>
            <person name="Romanowski S.B."/>
            <person name="Hernandez A."/>
            <person name="Krull N."/>
            <person name="Liu D.Y."/>
            <person name="Cavanagh H."/>
            <person name="Bos A."/>
            <person name="Gray C.A."/>
            <person name="Murphy B.T."/>
            <person name="Linington R.G."/>
            <person name="Eustaquio A.S."/>
        </authorList>
    </citation>
    <scope>NUCLEOTIDE SEQUENCE [LARGE SCALE GENOMIC DNA]</scope>
    <source>
        <strain evidence="7 8">RL21-008-BIB-A</strain>
    </source>
</reference>
<feature type="binding site" description="in other chain" evidence="6">
    <location>
        <position position="123"/>
    </location>
    <ligand>
        <name>5-phospho-alpha-D-ribose 1-diphosphate</name>
        <dbReference type="ChEBI" id="CHEBI:58017"/>
        <note>ligand shared between dimeric partners</note>
    </ligand>
</feature>
<keyword evidence="3 6" id="KW-0328">Glycosyltransferase</keyword>
<feature type="binding site" evidence="6">
    <location>
        <position position="152"/>
    </location>
    <ligand>
        <name>orotate</name>
        <dbReference type="ChEBI" id="CHEBI:30839"/>
    </ligand>
</feature>
<comment type="similarity">
    <text evidence="6">Belongs to the purine/pyrimidine phosphoribosyltransferase family. PyrE subfamily.</text>
</comment>
<comment type="pathway">
    <text evidence="1 6">Pyrimidine metabolism; UMP biosynthesis via de novo pathway; UMP from orotate: step 1/2.</text>
</comment>
<keyword evidence="6" id="KW-0460">Magnesium</keyword>
<dbReference type="RefSeq" id="WP_408160612.1">
    <property type="nucleotide sequence ID" value="NZ_JAQQFM010000014.1"/>
</dbReference>
<dbReference type="HAMAP" id="MF_01208">
    <property type="entry name" value="PyrE"/>
    <property type="match status" value="1"/>
</dbReference>
<dbReference type="EMBL" id="JAQQFM010000014">
    <property type="protein sequence ID" value="MFL9927371.1"/>
    <property type="molecule type" value="Genomic_DNA"/>
</dbReference>
<dbReference type="Proteomes" id="UP001629246">
    <property type="component" value="Unassembled WGS sequence"/>
</dbReference>
<dbReference type="InterPro" id="IPR023031">
    <property type="entry name" value="OPRT"/>
</dbReference>
<comment type="function">
    <text evidence="6">Catalyzes the transfer of a ribosyl phosphate group from 5-phosphoribose 1-diphosphate to orotate, leading to the formation of orotidine monophosphate (OMP).</text>
</comment>
<name>A0ABW9AEP9_9BURK</name>
<dbReference type="SUPFAM" id="SSF53271">
    <property type="entry name" value="PRTase-like"/>
    <property type="match status" value="1"/>
</dbReference>
<evidence type="ECO:0000256" key="2">
    <source>
        <dbReference type="ARBA" id="ARBA00011971"/>
    </source>
</evidence>
<dbReference type="InterPro" id="IPR000836">
    <property type="entry name" value="PRTase_dom"/>
</dbReference>
<protein>
    <recommendedName>
        <fullName evidence="2 6">Orotate phosphoribosyltransferase</fullName>
        <shortName evidence="6">OPRT</shortName>
        <shortName evidence="6">OPRTase</shortName>
        <ecNumber evidence="2 6">2.4.2.10</ecNumber>
    </recommendedName>
</protein>
<proteinExistence type="inferred from homology"/>
<keyword evidence="4 6" id="KW-0808">Transferase</keyword>
<dbReference type="PANTHER" id="PTHR19278:SF9">
    <property type="entry name" value="URIDINE 5'-MONOPHOSPHATE SYNTHASE"/>
    <property type="match status" value="1"/>
</dbReference>
<comment type="caution">
    <text evidence="6">Lacks conserved residue(s) required for the propagation of feature annotation.</text>
</comment>
<dbReference type="EC" id="2.4.2.10" evidence="2 6"/>
<comment type="cofactor">
    <cofactor evidence="6">
        <name>Mg(2+)</name>
        <dbReference type="ChEBI" id="CHEBI:18420"/>
    </cofactor>
</comment>
<feature type="binding site" description="in other chain" evidence="6">
    <location>
        <begin position="148"/>
        <end position="156"/>
    </location>
    <ligand>
        <name>5-phospho-alpha-D-ribose 1-diphosphate</name>
        <dbReference type="ChEBI" id="CHEBI:58017"/>
        <note>ligand shared between dimeric partners</note>
    </ligand>
</feature>
<comment type="subunit">
    <text evidence="6">Homodimer.</text>
</comment>